<evidence type="ECO:0000313" key="2">
    <source>
        <dbReference type="Proteomes" id="UP000031512"/>
    </source>
</evidence>
<protein>
    <recommendedName>
        <fullName evidence="3">Signal peptide containing protein</fullName>
    </recommendedName>
</protein>
<dbReference type="RefSeq" id="XP_004831627.1">
    <property type="nucleotide sequence ID" value="XM_004831570.1"/>
</dbReference>
<sequence length="405" mass="45355">MRILAVCLVKLCSAGCFDKLCFWRSTGITLDLSNIDETKIDVCTWYSGAFEQKIYLPKDGGNLRSILDGGTSVWTAGTGEVSGFVQSYAKDNVELLFVGIKSGGNNTTYYAKNVNRSPPWYPLSGTSVWTAGTGEVSGFVQSYAKDNVELLFVGIKSGEKVTDKFFEKNGGAWKELQQDEFNGKLATLMGETLDLSKPDMSKVKISEKADKGVEKKEYHLKGRFRITYVIDGKLSIWTVPKNEEFVFAEVSSKGDSSLLLLSLTNCDKYFEKSTYGWRDIDEEEYKSRLNEMKAKPDLKSKVDGSLFNVDETKEDCIKVLKLTAKVDKAAELKYDGKDVWTSQNAGDSCLVATLYFGQDNYPVVATFRFKDEYGNKWAGYRKFADGKWIPVNKKTFDELLASSRS</sequence>
<dbReference type="AlphaFoldDB" id="L1LAA0"/>
<dbReference type="OrthoDB" id="360827at2759"/>
<dbReference type="EMBL" id="ACOU01000007">
    <property type="protein sequence ID" value="EKX72175.1"/>
    <property type="molecule type" value="Genomic_DNA"/>
</dbReference>
<accession>L1LAA0</accession>
<evidence type="ECO:0008006" key="3">
    <source>
        <dbReference type="Google" id="ProtNLM"/>
    </source>
</evidence>
<dbReference type="KEGG" id="beq:BEWA_046390"/>
<name>L1LAA0_THEEQ</name>
<proteinExistence type="predicted"/>
<dbReference type="GeneID" id="15804239"/>
<gene>
    <name evidence="1" type="ORF">BEWA_046390</name>
</gene>
<keyword evidence="2" id="KW-1185">Reference proteome</keyword>
<dbReference type="InterPro" id="IPR007480">
    <property type="entry name" value="DUF529"/>
</dbReference>
<comment type="caution">
    <text evidence="1">The sequence shown here is derived from an EMBL/GenBank/DDBJ whole genome shotgun (WGS) entry which is preliminary data.</text>
</comment>
<evidence type="ECO:0000313" key="1">
    <source>
        <dbReference type="EMBL" id="EKX72175.1"/>
    </source>
</evidence>
<dbReference type="Proteomes" id="UP000031512">
    <property type="component" value="Unassembled WGS sequence"/>
</dbReference>
<organism evidence="1 2">
    <name type="scientific">Theileria equi strain WA</name>
    <dbReference type="NCBI Taxonomy" id="1537102"/>
    <lineage>
        <taxon>Eukaryota</taxon>
        <taxon>Sar</taxon>
        <taxon>Alveolata</taxon>
        <taxon>Apicomplexa</taxon>
        <taxon>Aconoidasida</taxon>
        <taxon>Piroplasmida</taxon>
        <taxon>Theileriidae</taxon>
        <taxon>Theileria</taxon>
    </lineage>
</organism>
<dbReference type="Pfam" id="PF04385">
    <property type="entry name" value="FAINT"/>
    <property type="match status" value="2"/>
</dbReference>
<reference evidence="1 2" key="1">
    <citation type="journal article" date="2012" name="BMC Genomics">
        <title>Comparative genomic analysis and phylogenetic position of Theileria equi.</title>
        <authorList>
            <person name="Kappmeyer L.S."/>
            <person name="Thiagarajan M."/>
            <person name="Herndon D.R."/>
            <person name="Ramsay J.D."/>
            <person name="Caler E."/>
            <person name="Djikeng A."/>
            <person name="Gillespie J.J."/>
            <person name="Lau A.O."/>
            <person name="Roalson E.H."/>
            <person name="Silva J.C."/>
            <person name="Silva M.G."/>
            <person name="Suarez C.E."/>
            <person name="Ueti M.W."/>
            <person name="Nene V.M."/>
            <person name="Mealey R.H."/>
            <person name="Knowles D.P."/>
            <person name="Brayton K.A."/>
        </authorList>
    </citation>
    <scope>NUCLEOTIDE SEQUENCE [LARGE SCALE GENOMIC DNA]</scope>
    <source>
        <strain evidence="1 2">WA</strain>
    </source>
</reference>
<dbReference type="VEuPathDB" id="PiroplasmaDB:BEWA_046390"/>